<keyword evidence="3" id="KW-1185">Reference proteome</keyword>
<evidence type="ECO:0000313" key="3">
    <source>
        <dbReference type="Proteomes" id="UP000716291"/>
    </source>
</evidence>
<dbReference type="Proteomes" id="UP000716291">
    <property type="component" value="Unassembled WGS sequence"/>
</dbReference>
<feature type="region of interest" description="Disordered" evidence="1">
    <location>
        <begin position="18"/>
        <end position="37"/>
    </location>
</feature>
<name>A0A9P7BIH1_RHIOR</name>
<sequence length="69" mass="7302">MVGELVLPDVISGMIDASAMRRPSSPKTRRRASTTAPLSASLPIAQVPTGWKMVVPILPAASRNCASVW</sequence>
<evidence type="ECO:0000313" key="2">
    <source>
        <dbReference type="EMBL" id="KAG1273645.1"/>
    </source>
</evidence>
<comment type="caution">
    <text evidence="2">The sequence shown here is derived from an EMBL/GenBank/DDBJ whole genome shotgun (WGS) entry which is preliminary data.</text>
</comment>
<organism evidence="2 3">
    <name type="scientific">Rhizopus oryzae</name>
    <name type="common">Mucormycosis agent</name>
    <name type="synonym">Rhizopus arrhizus var. delemar</name>
    <dbReference type="NCBI Taxonomy" id="64495"/>
    <lineage>
        <taxon>Eukaryota</taxon>
        <taxon>Fungi</taxon>
        <taxon>Fungi incertae sedis</taxon>
        <taxon>Mucoromycota</taxon>
        <taxon>Mucoromycotina</taxon>
        <taxon>Mucoromycetes</taxon>
        <taxon>Mucorales</taxon>
        <taxon>Mucorineae</taxon>
        <taxon>Rhizopodaceae</taxon>
        <taxon>Rhizopus</taxon>
    </lineage>
</organism>
<gene>
    <name evidence="2" type="ORF">G6F64_015305</name>
</gene>
<dbReference type="AlphaFoldDB" id="A0A9P7BIH1"/>
<accession>A0A9P7BIH1</accession>
<protein>
    <submittedName>
        <fullName evidence="2">Uncharacterized protein</fullName>
    </submittedName>
</protein>
<proteinExistence type="predicted"/>
<dbReference type="EMBL" id="JAANQT010012624">
    <property type="protein sequence ID" value="KAG1273645.1"/>
    <property type="molecule type" value="Genomic_DNA"/>
</dbReference>
<reference evidence="2" key="1">
    <citation type="journal article" date="2020" name="Microb. Genom.">
        <title>Genetic diversity of clinical and environmental Mucorales isolates obtained from an investigation of mucormycosis cases among solid organ transplant recipients.</title>
        <authorList>
            <person name="Nguyen M.H."/>
            <person name="Kaul D."/>
            <person name="Muto C."/>
            <person name="Cheng S.J."/>
            <person name="Richter R.A."/>
            <person name="Bruno V.M."/>
            <person name="Liu G."/>
            <person name="Beyhan S."/>
            <person name="Sundermann A.J."/>
            <person name="Mounaud S."/>
            <person name="Pasculle A.W."/>
            <person name="Nierman W.C."/>
            <person name="Driscoll E."/>
            <person name="Cumbie R."/>
            <person name="Clancy C.J."/>
            <person name="Dupont C.L."/>
        </authorList>
    </citation>
    <scope>NUCLEOTIDE SEQUENCE</scope>
    <source>
        <strain evidence="2">GL11</strain>
    </source>
</reference>
<evidence type="ECO:0000256" key="1">
    <source>
        <dbReference type="SAM" id="MobiDB-lite"/>
    </source>
</evidence>